<dbReference type="PIRSF" id="PIRSF011491">
    <property type="entry name" value="Mtase_YbcY_prd"/>
    <property type="match status" value="1"/>
</dbReference>
<dbReference type="RefSeq" id="WP_006972557.1">
    <property type="nucleotide sequence ID" value="NZ_ABCS01000032.1"/>
</dbReference>
<dbReference type="SUPFAM" id="SSF53335">
    <property type="entry name" value="S-adenosyl-L-methionine-dependent methyltransferases"/>
    <property type="match status" value="1"/>
</dbReference>
<keyword evidence="3" id="KW-1185">Reference proteome</keyword>
<dbReference type="InterPro" id="IPR016584">
    <property type="entry name" value="MeTrfase_VrtF"/>
</dbReference>
<protein>
    <recommendedName>
        <fullName evidence="1">Methyltransferase type 11 domain-containing protein</fullName>
    </recommendedName>
</protein>
<reference evidence="2 3" key="1">
    <citation type="submission" date="2007-06" db="EMBL/GenBank/DDBJ databases">
        <authorList>
            <person name="Shimkets L."/>
            <person name="Ferriera S."/>
            <person name="Johnson J."/>
            <person name="Kravitz S."/>
            <person name="Beeson K."/>
            <person name="Sutton G."/>
            <person name="Rogers Y.-H."/>
            <person name="Friedman R."/>
            <person name="Frazier M."/>
            <person name="Venter J.C."/>
        </authorList>
    </citation>
    <scope>NUCLEOTIDE SEQUENCE [LARGE SCALE GENOMIC DNA]</scope>
    <source>
        <strain evidence="2 3">SIR-1</strain>
    </source>
</reference>
<dbReference type="EMBL" id="ABCS01000032">
    <property type="protein sequence ID" value="EDM78338.1"/>
    <property type="molecule type" value="Genomic_DNA"/>
</dbReference>
<accession>A6G762</accession>
<dbReference type="OrthoDB" id="507855at2"/>
<gene>
    <name evidence="2" type="ORF">PPSIR1_09166</name>
</gene>
<dbReference type="GO" id="GO:0008757">
    <property type="term" value="F:S-adenosylmethionine-dependent methyltransferase activity"/>
    <property type="evidence" value="ECO:0007669"/>
    <property type="project" value="InterPro"/>
</dbReference>
<dbReference type="Gene3D" id="3.40.50.150">
    <property type="entry name" value="Vaccinia Virus protein VP39"/>
    <property type="match status" value="1"/>
</dbReference>
<evidence type="ECO:0000313" key="3">
    <source>
        <dbReference type="Proteomes" id="UP000005801"/>
    </source>
</evidence>
<organism evidence="2 3">
    <name type="scientific">Plesiocystis pacifica SIR-1</name>
    <dbReference type="NCBI Taxonomy" id="391625"/>
    <lineage>
        <taxon>Bacteria</taxon>
        <taxon>Pseudomonadati</taxon>
        <taxon>Myxococcota</taxon>
        <taxon>Polyangia</taxon>
        <taxon>Nannocystales</taxon>
        <taxon>Nannocystaceae</taxon>
        <taxon>Plesiocystis</taxon>
    </lineage>
</organism>
<dbReference type="InterPro" id="IPR013216">
    <property type="entry name" value="Methyltransf_11"/>
</dbReference>
<dbReference type="eggNOG" id="COG2890">
    <property type="taxonomic scope" value="Bacteria"/>
</dbReference>
<dbReference type="STRING" id="391625.PPSIR1_09166"/>
<name>A6G762_9BACT</name>
<dbReference type="InterPro" id="IPR029063">
    <property type="entry name" value="SAM-dependent_MTases_sf"/>
</dbReference>
<proteinExistence type="predicted"/>
<dbReference type="AlphaFoldDB" id="A6G762"/>
<comment type="caution">
    <text evidence="2">The sequence shown here is derived from an EMBL/GenBank/DDBJ whole genome shotgun (WGS) entry which is preliminary data.</text>
</comment>
<dbReference type="Pfam" id="PF08241">
    <property type="entry name" value="Methyltransf_11"/>
    <property type="match status" value="1"/>
</dbReference>
<dbReference type="Proteomes" id="UP000005801">
    <property type="component" value="Unassembled WGS sequence"/>
</dbReference>
<sequence length="227" mass="24651">MSSAAQHPNTEADTEAGQAVYSPWVLRVYDFWVLALSNRLAWRCSSPRILAHYDAHVGARHLDVGVGSGWFLDRARFPASPELWLLDLNANSLRFTAERVARYQPKSVRADVLAPVDLPAGHFESIALNYLMHCLPGGFESKGAAFAHLAPALAPAGVLFGSTILNVGVDHNLFGRKLVSVYNDKGIFGNASDGLEGLRAALERSFEIVDIEVVGTVALFSARQPKP</sequence>
<evidence type="ECO:0000259" key="1">
    <source>
        <dbReference type="Pfam" id="PF08241"/>
    </source>
</evidence>
<evidence type="ECO:0000313" key="2">
    <source>
        <dbReference type="EMBL" id="EDM78338.1"/>
    </source>
</evidence>
<feature type="domain" description="Methyltransferase type 11" evidence="1">
    <location>
        <begin position="62"/>
        <end position="160"/>
    </location>
</feature>